<dbReference type="InterPro" id="IPR023173">
    <property type="entry name" value="NADPH_Cyt_P450_Rdtase_alpha"/>
</dbReference>
<dbReference type="GO" id="GO:0010181">
    <property type="term" value="F:FMN binding"/>
    <property type="evidence" value="ECO:0007669"/>
    <property type="project" value="InterPro"/>
</dbReference>
<dbReference type="InterPro" id="IPR017938">
    <property type="entry name" value="Riboflavin_synthase-like_b-brl"/>
</dbReference>
<dbReference type="InterPro" id="IPR039261">
    <property type="entry name" value="FNR_nucleotide-bd"/>
</dbReference>
<dbReference type="InterPro" id="IPR001709">
    <property type="entry name" value="Flavoprot_Pyr_Nucl_cyt_Rdtase"/>
</dbReference>
<reference evidence="10" key="1">
    <citation type="submission" date="2016-03" db="EMBL/GenBank/DDBJ databases">
        <title>Draft genome sequence of Rosellinia necatrix.</title>
        <authorList>
            <person name="Kanematsu S."/>
        </authorList>
    </citation>
    <scope>NUCLEOTIDE SEQUENCE [LARGE SCALE GENOMIC DNA]</scope>
    <source>
        <strain evidence="10">W97</strain>
    </source>
</reference>
<feature type="domain" description="FAD-binding FR-type" evidence="9">
    <location>
        <begin position="291"/>
        <end position="559"/>
    </location>
</feature>
<dbReference type="Proteomes" id="UP000054516">
    <property type="component" value="Unassembled WGS sequence"/>
</dbReference>
<dbReference type="InterPro" id="IPR008254">
    <property type="entry name" value="Flavodoxin/NO_synth"/>
</dbReference>
<evidence type="ECO:0000256" key="1">
    <source>
        <dbReference type="ARBA" id="ARBA00001917"/>
    </source>
</evidence>
<dbReference type="STRING" id="77044.A0A1W2TS28"/>
<dbReference type="PRINTS" id="PR00369">
    <property type="entry name" value="FLAVODOXIN"/>
</dbReference>
<keyword evidence="7" id="KW-0560">Oxidoreductase</keyword>
<evidence type="ECO:0000256" key="5">
    <source>
        <dbReference type="ARBA" id="ARBA00022827"/>
    </source>
</evidence>
<dbReference type="Gene3D" id="2.40.30.10">
    <property type="entry name" value="Translation factors"/>
    <property type="match status" value="2"/>
</dbReference>
<dbReference type="EMBL" id="DF977503">
    <property type="protein sequence ID" value="GAP91300.2"/>
    <property type="molecule type" value="Genomic_DNA"/>
</dbReference>
<dbReference type="InterPro" id="IPR003097">
    <property type="entry name" value="CysJ-like_FAD-binding"/>
</dbReference>
<dbReference type="Gene3D" id="3.40.50.360">
    <property type="match status" value="1"/>
</dbReference>
<evidence type="ECO:0000259" key="8">
    <source>
        <dbReference type="PROSITE" id="PS50902"/>
    </source>
</evidence>
<dbReference type="PROSITE" id="PS50902">
    <property type="entry name" value="FLAVODOXIN_LIKE"/>
    <property type="match status" value="1"/>
</dbReference>
<dbReference type="PANTHER" id="PTHR19384:SF108">
    <property type="entry name" value="NADPH--CYTOCHROME P450 REDUCTASE"/>
    <property type="match status" value="1"/>
</dbReference>
<dbReference type="GO" id="GO:0050660">
    <property type="term" value="F:flavin adenine dinucleotide binding"/>
    <property type="evidence" value="ECO:0007669"/>
    <property type="project" value="TreeGrafter"/>
</dbReference>
<keyword evidence="6" id="KW-0521">NADP</keyword>
<dbReference type="SUPFAM" id="SSF52343">
    <property type="entry name" value="Ferredoxin reductase-like, C-terminal NADP-linked domain"/>
    <property type="match status" value="1"/>
</dbReference>
<dbReference type="OrthoDB" id="1856718at2759"/>
<protein>
    <submittedName>
        <fullName evidence="10">Putative NADP FAD dependent oxidoreductase</fullName>
    </submittedName>
</protein>
<evidence type="ECO:0000259" key="9">
    <source>
        <dbReference type="PROSITE" id="PS51384"/>
    </source>
</evidence>
<keyword evidence="4" id="KW-0288">FMN</keyword>
<keyword evidence="11" id="KW-1185">Reference proteome</keyword>
<evidence type="ECO:0000256" key="4">
    <source>
        <dbReference type="ARBA" id="ARBA00022643"/>
    </source>
</evidence>
<dbReference type="Pfam" id="PF00175">
    <property type="entry name" value="NAD_binding_1"/>
    <property type="match status" value="1"/>
</dbReference>
<keyword evidence="3" id="KW-0285">Flavoprotein</keyword>
<dbReference type="PANTHER" id="PTHR19384">
    <property type="entry name" value="NITRIC OXIDE SYNTHASE-RELATED"/>
    <property type="match status" value="1"/>
</dbReference>
<evidence type="ECO:0000313" key="10">
    <source>
        <dbReference type="EMBL" id="GAP91300.2"/>
    </source>
</evidence>
<comment type="cofactor">
    <cofactor evidence="2">
        <name>FAD</name>
        <dbReference type="ChEBI" id="CHEBI:57692"/>
    </cofactor>
</comment>
<dbReference type="GO" id="GO:0005829">
    <property type="term" value="C:cytosol"/>
    <property type="evidence" value="ECO:0007669"/>
    <property type="project" value="TreeGrafter"/>
</dbReference>
<dbReference type="Gene3D" id="1.20.990.10">
    <property type="entry name" value="NADPH-cytochrome p450 Reductase, Chain A, domain 3"/>
    <property type="match status" value="1"/>
</dbReference>
<evidence type="ECO:0000313" key="11">
    <source>
        <dbReference type="Proteomes" id="UP000054516"/>
    </source>
</evidence>
<comment type="cofactor">
    <cofactor evidence="1">
        <name>FMN</name>
        <dbReference type="ChEBI" id="CHEBI:58210"/>
    </cofactor>
</comment>
<dbReference type="SUPFAM" id="SSF63380">
    <property type="entry name" value="Riboflavin synthase domain-like"/>
    <property type="match status" value="1"/>
</dbReference>
<dbReference type="InterPro" id="IPR001094">
    <property type="entry name" value="Flavdoxin-like"/>
</dbReference>
<name>A0A1W2TS28_ROSNE</name>
<dbReference type="PROSITE" id="PS51384">
    <property type="entry name" value="FAD_FR"/>
    <property type="match status" value="1"/>
</dbReference>
<feature type="domain" description="Flavodoxin-like" evidence="8">
    <location>
        <begin position="96"/>
        <end position="241"/>
    </location>
</feature>
<evidence type="ECO:0000256" key="2">
    <source>
        <dbReference type="ARBA" id="ARBA00001974"/>
    </source>
</evidence>
<dbReference type="GO" id="GO:0003958">
    <property type="term" value="F:NADPH-hemoprotein reductase activity"/>
    <property type="evidence" value="ECO:0007669"/>
    <property type="project" value="TreeGrafter"/>
</dbReference>
<evidence type="ECO:0000256" key="7">
    <source>
        <dbReference type="ARBA" id="ARBA00023002"/>
    </source>
</evidence>
<dbReference type="AlphaFoldDB" id="A0A1W2TS28"/>
<dbReference type="Pfam" id="PF00667">
    <property type="entry name" value="FAD_binding_1"/>
    <property type="match status" value="1"/>
</dbReference>
<dbReference type="InterPro" id="IPR001433">
    <property type="entry name" value="OxRdtase_FAD/NAD-bd"/>
</dbReference>
<proteinExistence type="predicted"/>
<dbReference type="InterPro" id="IPR029039">
    <property type="entry name" value="Flavoprotein-like_sf"/>
</dbReference>
<gene>
    <name evidence="10" type="ORF">SAMD00023353_5800020</name>
</gene>
<dbReference type="Gene3D" id="3.40.50.80">
    <property type="entry name" value="Nucleotide-binding domain of ferredoxin-NADP reductase (FNR) module"/>
    <property type="match status" value="1"/>
</dbReference>
<accession>A0A1W2TS28</accession>
<dbReference type="PRINTS" id="PR00371">
    <property type="entry name" value="FPNCR"/>
</dbReference>
<keyword evidence="5" id="KW-0274">FAD</keyword>
<dbReference type="SUPFAM" id="SSF52218">
    <property type="entry name" value="Flavoproteins"/>
    <property type="match status" value="1"/>
</dbReference>
<organism evidence="10">
    <name type="scientific">Rosellinia necatrix</name>
    <name type="common">White root-rot fungus</name>
    <dbReference type="NCBI Taxonomy" id="77044"/>
    <lineage>
        <taxon>Eukaryota</taxon>
        <taxon>Fungi</taxon>
        <taxon>Dikarya</taxon>
        <taxon>Ascomycota</taxon>
        <taxon>Pezizomycotina</taxon>
        <taxon>Sordariomycetes</taxon>
        <taxon>Xylariomycetidae</taxon>
        <taxon>Xylariales</taxon>
        <taxon>Xylariaceae</taxon>
        <taxon>Rosellinia</taxon>
    </lineage>
</organism>
<evidence type="ECO:0000256" key="6">
    <source>
        <dbReference type="ARBA" id="ARBA00022857"/>
    </source>
</evidence>
<evidence type="ECO:0000256" key="3">
    <source>
        <dbReference type="ARBA" id="ARBA00022630"/>
    </source>
</evidence>
<sequence length="735" mass="80678">MNITIRPLVGVPGALVVKDAVRVLNRYTTYHDYILLPLILLASIIIYNRGSILPKQDPYAYKLFERPQQNLTSSQSPDRITTRNIAEKVETTHADLVIFWGSQSGVAEGFAQRLAHEFARRFKKTALVADLSDFDPQTVALIPRKKLTVFIMSTYGEGDPSDNALEFVAWARSEPECSLENLQYAAFGCGNRNYQHYNKTIDEVVAGLSNRGATAIMPTGKGDESTRATEEDFLEWKGRFFAALVSQFNLTQYEVEYEPGVEVVEENPEVRDQPLGPHVPFVRGVPKQGQSKIVSVPVVTQRTIATYEESDRTCVHLELDFTAHRQIKYKTGDHISVWPVNPEEEISGLLRILELEPRKDVPIRVLPRDGSHGPKVPSPTTPYTLFQHHLEICAPVPRESVLFLADLAPTERIKAELKAVAQSKGTYARFLEQNHMTLSRLLHYAKNIDPSAAATWAGLPLSFVIDTLPAMKPRTYSISSSPAVSPRRASITVSANPTRLAARPDVAIPGLASSYLASRLPTTTTTTTTTTGAATGEGGLTAAPWTLYAQVRASAFRLPASAAVPVVMVAAGTGIAPFRAFLQERGHLAAVGRAVGPALLFFGCRGARDLLYGDLLAELRSGPLAGRLEVVAAFSRDGDGDGEGKEGREGKKGERRRKEKWYVGDALAARGPEVGRLLTRDDAAFYVCGAAAMARSVKRVVREAVMGLEGWGDAEVDGWVLEKRKANRWFEDVWG</sequence>
<dbReference type="OMA" id="PLQGNME"/>
<dbReference type="Pfam" id="PF00258">
    <property type="entry name" value="Flavodoxin_1"/>
    <property type="match status" value="1"/>
</dbReference>
<dbReference type="InterPro" id="IPR017927">
    <property type="entry name" value="FAD-bd_FR_type"/>
</dbReference>